<organism evidence="6 7">
    <name type="scientific">Microctonus hyperodae</name>
    <name type="common">Parasitoid wasp</name>
    <dbReference type="NCBI Taxonomy" id="165561"/>
    <lineage>
        <taxon>Eukaryota</taxon>
        <taxon>Metazoa</taxon>
        <taxon>Ecdysozoa</taxon>
        <taxon>Arthropoda</taxon>
        <taxon>Hexapoda</taxon>
        <taxon>Insecta</taxon>
        <taxon>Pterygota</taxon>
        <taxon>Neoptera</taxon>
        <taxon>Endopterygota</taxon>
        <taxon>Hymenoptera</taxon>
        <taxon>Apocrita</taxon>
        <taxon>Ichneumonoidea</taxon>
        <taxon>Braconidae</taxon>
        <taxon>Euphorinae</taxon>
        <taxon>Microctonus</taxon>
    </lineage>
</organism>
<keyword evidence="3" id="KW-0496">Mitochondrion</keyword>
<reference evidence="6" key="1">
    <citation type="journal article" date="2023" name="bioRxiv">
        <title>Scaffold-level genome assemblies of two parasitoid biocontrol wasps reveal the parthenogenesis mechanism and an associated novel virus.</title>
        <authorList>
            <person name="Inwood S."/>
            <person name="Skelly J."/>
            <person name="Guhlin J."/>
            <person name="Harrop T."/>
            <person name="Goldson S."/>
            <person name="Dearden P."/>
        </authorList>
    </citation>
    <scope>NUCLEOTIDE SEQUENCE</scope>
    <source>
        <strain evidence="6">Lincoln</strain>
        <tissue evidence="6">Whole body</tissue>
    </source>
</reference>
<dbReference type="EMBL" id="JAQQBR010000001">
    <property type="protein sequence ID" value="KAK0182239.1"/>
    <property type="molecule type" value="Genomic_DNA"/>
</dbReference>
<dbReference type="GO" id="GO:0051082">
    <property type="term" value="F:unfolded protein binding"/>
    <property type="evidence" value="ECO:0007669"/>
    <property type="project" value="TreeGrafter"/>
</dbReference>
<dbReference type="GO" id="GO:0006120">
    <property type="term" value="P:mitochondrial electron transport, NADH to ubiquinone"/>
    <property type="evidence" value="ECO:0007669"/>
    <property type="project" value="TreeGrafter"/>
</dbReference>
<evidence type="ECO:0000259" key="5">
    <source>
        <dbReference type="Pfam" id="PF08547"/>
    </source>
</evidence>
<name>A0AA39G7V5_MICHY</name>
<comment type="similarity">
    <text evidence="2">Belongs to the CIA30 family.</text>
</comment>
<dbReference type="Pfam" id="PF08547">
    <property type="entry name" value="CIA30"/>
    <property type="match status" value="1"/>
</dbReference>
<protein>
    <recommendedName>
        <fullName evidence="5">NADH:ubiquinone oxidoreductase intermediate-associated protein 30 domain-containing protein</fullName>
    </recommendedName>
</protein>
<evidence type="ECO:0000313" key="6">
    <source>
        <dbReference type="EMBL" id="KAK0182239.1"/>
    </source>
</evidence>
<dbReference type="SUPFAM" id="SSF49785">
    <property type="entry name" value="Galactose-binding domain-like"/>
    <property type="match status" value="1"/>
</dbReference>
<dbReference type="InterPro" id="IPR013857">
    <property type="entry name" value="NADH-UbQ_OxRdtase-assoc_prot30"/>
</dbReference>
<keyword evidence="7" id="KW-1185">Reference proteome</keyword>
<evidence type="ECO:0000256" key="3">
    <source>
        <dbReference type="ARBA" id="ARBA00023128"/>
    </source>
</evidence>
<gene>
    <name evidence="6" type="ORF">PV327_000398</name>
</gene>
<feature type="domain" description="NADH:ubiquinone oxidoreductase intermediate-associated protein 30" evidence="5">
    <location>
        <begin position="99"/>
        <end position="268"/>
    </location>
</feature>
<sequence>MTTRFIRLLHLYKKTNSRSFYTTPKISDMFEYDRKSGYPCKSDYIEEPKTVIERIREGFSQFKHELWLLKEELKDNFHMDPTMVLRPGEVDVKWKFDGNPDVLDDWIISTDKDIHDGKSYATLELTPSGKALFSGVLDTVPLRDGKKRQTGYCNIRSVEPLKSFYRSTVHDWDPYTHLILRIRGDGRNYMLNLHLKAHFDVMWTDLHHFVLYTRGGPYWQYVKIPFSKFYFSNRGRIQDAQTAPRRNSVVAISISAADGIAGPFSLEIDFIGVECDETFHEESAYELYNPPHPYYV</sequence>
<reference evidence="6" key="2">
    <citation type="submission" date="2023-03" db="EMBL/GenBank/DDBJ databases">
        <authorList>
            <person name="Inwood S.N."/>
            <person name="Skelly J.G."/>
            <person name="Guhlin J."/>
            <person name="Harrop T.W.R."/>
            <person name="Goldson S.G."/>
            <person name="Dearden P.K."/>
        </authorList>
    </citation>
    <scope>NUCLEOTIDE SEQUENCE</scope>
    <source>
        <strain evidence="6">Lincoln</strain>
        <tissue evidence="6">Whole body</tissue>
    </source>
</reference>
<evidence type="ECO:0000256" key="2">
    <source>
        <dbReference type="ARBA" id="ARBA00007884"/>
    </source>
</evidence>
<dbReference type="PANTHER" id="PTHR13194">
    <property type="entry name" value="COMPLEX I INTERMEDIATE-ASSOCIATED PROTEIN 30"/>
    <property type="match status" value="1"/>
</dbReference>
<evidence type="ECO:0000256" key="1">
    <source>
        <dbReference type="ARBA" id="ARBA00004173"/>
    </source>
</evidence>
<accession>A0AA39G7V5</accession>
<evidence type="ECO:0000256" key="4">
    <source>
        <dbReference type="ARBA" id="ARBA00023186"/>
    </source>
</evidence>
<comment type="subcellular location">
    <subcellularLocation>
        <location evidence="1">Mitochondrion</location>
    </subcellularLocation>
</comment>
<dbReference type="AlphaFoldDB" id="A0AA39G7V5"/>
<evidence type="ECO:0000313" key="7">
    <source>
        <dbReference type="Proteomes" id="UP001168972"/>
    </source>
</evidence>
<dbReference type="Proteomes" id="UP001168972">
    <property type="component" value="Unassembled WGS sequence"/>
</dbReference>
<dbReference type="GO" id="GO:0005739">
    <property type="term" value="C:mitochondrion"/>
    <property type="evidence" value="ECO:0007669"/>
    <property type="project" value="UniProtKB-SubCell"/>
</dbReference>
<dbReference type="GO" id="GO:0032981">
    <property type="term" value="P:mitochondrial respiratory chain complex I assembly"/>
    <property type="evidence" value="ECO:0007669"/>
    <property type="project" value="TreeGrafter"/>
</dbReference>
<proteinExistence type="inferred from homology"/>
<keyword evidence="4" id="KW-0143">Chaperone</keyword>
<dbReference type="PANTHER" id="PTHR13194:SF18">
    <property type="entry name" value="COMPLEX I INTERMEDIATE-ASSOCIATED PROTEIN 30, MITOCHONDRIAL"/>
    <property type="match status" value="1"/>
</dbReference>
<dbReference type="InterPro" id="IPR008979">
    <property type="entry name" value="Galactose-bd-like_sf"/>
</dbReference>
<comment type="caution">
    <text evidence="6">The sequence shown here is derived from an EMBL/GenBank/DDBJ whole genome shotgun (WGS) entry which is preliminary data.</text>
</comment>
<dbReference type="InterPro" id="IPR039131">
    <property type="entry name" value="NDUFAF1"/>
</dbReference>